<dbReference type="Pfam" id="PF13432">
    <property type="entry name" value="TPR_16"/>
    <property type="match status" value="1"/>
</dbReference>
<keyword evidence="4" id="KW-0732">Signal</keyword>
<sequence>MFRLRKILLTTCLLLGVATALGEIPITYAQSPQVATMTADEYYRQGVFKDQLEGDKQGAIEYYTQAIKLNPNHADAYNDRGLARLALGDRQGAIADYTQAIKINPRHAEIYNNRGIAKFAAEDPQGAIADYTQAIKINPLLEDPYLNLAQLYRQRGLSLESSGDSRGAMTEYTQAIQVLNQMPSSERSRLRGNRQGSVYNLAMTHYHRGLTRYNNGDKLGAINDLQKAAELFHRQEDTSNYQLAVSKIREIQR</sequence>
<evidence type="ECO:0000256" key="2">
    <source>
        <dbReference type="ARBA" id="ARBA00022803"/>
    </source>
</evidence>
<proteinExistence type="predicted"/>
<evidence type="ECO:0000256" key="1">
    <source>
        <dbReference type="ARBA" id="ARBA00022737"/>
    </source>
</evidence>
<dbReference type="InterPro" id="IPR011990">
    <property type="entry name" value="TPR-like_helical_dom_sf"/>
</dbReference>
<feature type="chain" id="PRO_5045721626" evidence="4">
    <location>
        <begin position="23"/>
        <end position="253"/>
    </location>
</feature>
<feature type="signal peptide" evidence="4">
    <location>
        <begin position="1"/>
        <end position="22"/>
    </location>
</feature>
<evidence type="ECO:0000313" key="6">
    <source>
        <dbReference type="Proteomes" id="UP000651156"/>
    </source>
</evidence>
<comment type="caution">
    <text evidence="5">The sequence shown here is derived from an EMBL/GenBank/DDBJ whole genome shotgun (WGS) entry which is preliminary data.</text>
</comment>
<organism evidence="5 6">
    <name type="scientific">Gloeocapsopsis crepidinum LEGE 06123</name>
    <dbReference type="NCBI Taxonomy" id="588587"/>
    <lineage>
        <taxon>Bacteria</taxon>
        <taxon>Bacillati</taxon>
        <taxon>Cyanobacteriota</taxon>
        <taxon>Cyanophyceae</taxon>
        <taxon>Oscillatoriophycideae</taxon>
        <taxon>Chroococcales</taxon>
        <taxon>Chroococcaceae</taxon>
        <taxon>Gloeocapsopsis</taxon>
    </lineage>
</organism>
<dbReference type="Gene3D" id="1.25.40.10">
    <property type="entry name" value="Tetratricopeptide repeat domain"/>
    <property type="match status" value="2"/>
</dbReference>
<dbReference type="PANTHER" id="PTHR44858">
    <property type="entry name" value="TETRATRICOPEPTIDE REPEAT PROTEIN 6"/>
    <property type="match status" value="1"/>
</dbReference>
<dbReference type="PANTHER" id="PTHR44858:SF1">
    <property type="entry name" value="UDP-N-ACETYLGLUCOSAMINE--PEPTIDE N-ACETYLGLUCOSAMINYLTRANSFERASE SPINDLY-RELATED"/>
    <property type="match status" value="1"/>
</dbReference>
<reference evidence="5 6" key="1">
    <citation type="submission" date="2020-10" db="EMBL/GenBank/DDBJ databases">
        <authorList>
            <person name="Castelo-Branco R."/>
            <person name="Eusebio N."/>
            <person name="Adriana R."/>
            <person name="Vieira A."/>
            <person name="Brugerolle De Fraissinette N."/>
            <person name="Rezende De Castro R."/>
            <person name="Schneider M.P."/>
            <person name="Vasconcelos V."/>
            <person name="Leao P.N."/>
        </authorList>
    </citation>
    <scope>NUCLEOTIDE SEQUENCE [LARGE SCALE GENOMIC DNA]</scope>
    <source>
        <strain evidence="5 6">LEGE 06123</strain>
    </source>
</reference>
<evidence type="ECO:0000256" key="3">
    <source>
        <dbReference type="PROSITE-ProRule" id="PRU00339"/>
    </source>
</evidence>
<gene>
    <name evidence="5" type="ORF">IQ230_03480</name>
</gene>
<keyword evidence="6" id="KW-1185">Reference proteome</keyword>
<dbReference type="Proteomes" id="UP000651156">
    <property type="component" value="Unassembled WGS sequence"/>
</dbReference>
<feature type="repeat" description="TPR" evidence="3">
    <location>
        <begin position="74"/>
        <end position="107"/>
    </location>
</feature>
<dbReference type="PROSITE" id="PS50005">
    <property type="entry name" value="TPR"/>
    <property type="match status" value="2"/>
</dbReference>
<dbReference type="Pfam" id="PF13181">
    <property type="entry name" value="TPR_8"/>
    <property type="match status" value="1"/>
</dbReference>
<accession>A0ABR9UN52</accession>
<name>A0ABR9UN52_9CHRO</name>
<keyword evidence="2 3" id="KW-0802">TPR repeat</keyword>
<protein>
    <submittedName>
        <fullName evidence="5">Tetratricopeptide repeat protein</fullName>
    </submittedName>
</protein>
<feature type="repeat" description="TPR" evidence="3">
    <location>
        <begin position="108"/>
        <end position="141"/>
    </location>
</feature>
<dbReference type="RefSeq" id="WP_193930685.1">
    <property type="nucleotide sequence ID" value="NZ_CAWPMZ010000096.1"/>
</dbReference>
<evidence type="ECO:0000313" key="5">
    <source>
        <dbReference type="EMBL" id="MBE9189440.1"/>
    </source>
</evidence>
<dbReference type="EMBL" id="JADEWN010000005">
    <property type="protein sequence ID" value="MBE9189440.1"/>
    <property type="molecule type" value="Genomic_DNA"/>
</dbReference>
<dbReference type="SUPFAM" id="SSF48452">
    <property type="entry name" value="TPR-like"/>
    <property type="match status" value="1"/>
</dbReference>
<dbReference type="InterPro" id="IPR050498">
    <property type="entry name" value="Ycf3"/>
</dbReference>
<evidence type="ECO:0000256" key="4">
    <source>
        <dbReference type="SAM" id="SignalP"/>
    </source>
</evidence>
<dbReference type="SMART" id="SM00028">
    <property type="entry name" value="TPR"/>
    <property type="match status" value="5"/>
</dbReference>
<keyword evidence="1" id="KW-0677">Repeat</keyword>
<dbReference type="InterPro" id="IPR019734">
    <property type="entry name" value="TPR_rpt"/>
</dbReference>